<dbReference type="GO" id="GO:0006508">
    <property type="term" value="P:proteolysis"/>
    <property type="evidence" value="ECO:0007669"/>
    <property type="project" value="UniProtKB-KW"/>
</dbReference>
<dbReference type="PANTHER" id="PTHR10363:SF2">
    <property type="entry name" value="BLEOMYCIN HYDROLASE"/>
    <property type="match status" value="1"/>
</dbReference>
<evidence type="ECO:0000256" key="3">
    <source>
        <dbReference type="ARBA" id="ARBA00022807"/>
    </source>
</evidence>
<name>A0A378U3L7_MYROD</name>
<dbReference type="GO" id="GO:0043418">
    <property type="term" value="P:homocysteine catabolic process"/>
    <property type="evidence" value="ECO:0007669"/>
    <property type="project" value="TreeGrafter"/>
</dbReference>
<proteinExistence type="inferred from homology"/>
<sequence>MVLMVVMGKGFSTSFKVISDVFFIFTTITTITMNKKTIQSWVLTAVLSVITASTTVAQDNLVNALKLNASDKSKELFQFKPVVDIENTSIKNQGSSGTCWSYSANSFIESEMMRMGKRPVELSQIYSARNAYIEKGKMYVRMQGAVTLGDGGAFHDVMNMYRMYGAVPQEVYTGLNYGTKKNQFGEMAAIQEGVLKAVVSNPNGKLTPNWQKAYTAVIDAYLGEAPTKFKWEGKEYTPQTFASEVVGINPEDYIEIGSDMNYPYYDKFVLLVPDNWAFDQVYNVHVNEMTDIIDLAINNGFTVAWGGDVSEKYFSWKNGVAYVPEKDWDDMNEEERKEIFNGPKPERTVTAEMRQEAFDNYSTTDDHGMHIVGIAKDQQGREFYIVKNSWGVSNDHQGYMYMSKEYVKYKTTDFMVHKDALSKDMKKKLKI</sequence>
<dbReference type="SUPFAM" id="SSF54001">
    <property type="entry name" value="Cysteine proteinases"/>
    <property type="match status" value="1"/>
</dbReference>
<feature type="active site" evidence="5">
    <location>
        <position position="388"/>
    </location>
</feature>
<dbReference type="GO" id="GO:0070005">
    <property type="term" value="F:cysteine-type aminopeptidase activity"/>
    <property type="evidence" value="ECO:0007669"/>
    <property type="project" value="InterPro"/>
</dbReference>
<dbReference type="PROSITE" id="PS00139">
    <property type="entry name" value="THIOL_PROTEASE_CYS"/>
    <property type="match status" value="1"/>
</dbReference>
<dbReference type="GO" id="GO:0005737">
    <property type="term" value="C:cytoplasm"/>
    <property type="evidence" value="ECO:0007669"/>
    <property type="project" value="TreeGrafter"/>
</dbReference>
<dbReference type="Gene3D" id="3.90.70.10">
    <property type="entry name" value="Cysteine proteinases"/>
    <property type="match status" value="1"/>
</dbReference>
<evidence type="ECO:0000256" key="1">
    <source>
        <dbReference type="ARBA" id="ARBA00022670"/>
    </source>
</evidence>
<dbReference type="AlphaFoldDB" id="A0A378U3L7"/>
<accession>A0A378U3L7</accession>
<dbReference type="PANTHER" id="PTHR10363">
    <property type="entry name" value="BLEOMYCIN HYDROLASE"/>
    <property type="match status" value="1"/>
</dbReference>
<keyword evidence="2 4" id="KW-0378">Hydrolase</keyword>
<comment type="similarity">
    <text evidence="4">Belongs to the peptidase C1 family.</text>
</comment>
<protein>
    <recommendedName>
        <fullName evidence="4">Aminopeptidase</fullName>
    </recommendedName>
</protein>
<dbReference type="Proteomes" id="UP000255024">
    <property type="component" value="Unassembled WGS sequence"/>
</dbReference>
<evidence type="ECO:0000256" key="4">
    <source>
        <dbReference type="PIRNR" id="PIRNR005700"/>
    </source>
</evidence>
<gene>
    <name evidence="6" type="primary">pepC</name>
    <name evidence="6" type="ORF">NCTC11179_02540</name>
</gene>
<keyword evidence="4 6" id="KW-0031">Aminopeptidase</keyword>
<organism evidence="6 7">
    <name type="scientific">Myroides odoratus</name>
    <name type="common">Flavobacterium odoratum</name>
    <dbReference type="NCBI Taxonomy" id="256"/>
    <lineage>
        <taxon>Bacteria</taxon>
        <taxon>Pseudomonadati</taxon>
        <taxon>Bacteroidota</taxon>
        <taxon>Flavobacteriia</taxon>
        <taxon>Flavobacteriales</taxon>
        <taxon>Flavobacteriaceae</taxon>
        <taxon>Myroides</taxon>
    </lineage>
</organism>
<evidence type="ECO:0000256" key="5">
    <source>
        <dbReference type="PIRSR" id="PIRSR005700-1"/>
    </source>
</evidence>
<feature type="active site" evidence="5">
    <location>
        <position position="99"/>
    </location>
</feature>
<reference evidence="6 7" key="1">
    <citation type="submission" date="2018-06" db="EMBL/GenBank/DDBJ databases">
        <authorList>
            <consortium name="Pathogen Informatics"/>
            <person name="Doyle S."/>
        </authorList>
    </citation>
    <scope>NUCLEOTIDE SEQUENCE [LARGE SCALE GENOMIC DNA]</scope>
    <source>
        <strain evidence="6 7">NCTC11179</strain>
    </source>
</reference>
<dbReference type="InterPro" id="IPR000169">
    <property type="entry name" value="Pept_cys_AS"/>
</dbReference>
<dbReference type="PIRSF" id="PIRSF005700">
    <property type="entry name" value="PepC"/>
    <property type="match status" value="1"/>
</dbReference>
<evidence type="ECO:0000256" key="2">
    <source>
        <dbReference type="ARBA" id="ARBA00022801"/>
    </source>
</evidence>
<dbReference type="InterPro" id="IPR038765">
    <property type="entry name" value="Papain-like_cys_pep_sf"/>
</dbReference>
<dbReference type="Pfam" id="PF03051">
    <property type="entry name" value="Peptidase_C1_2"/>
    <property type="match status" value="1"/>
</dbReference>
<evidence type="ECO:0000313" key="7">
    <source>
        <dbReference type="Proteomes" id="UP000255024"/>
    </source>
</evidence>
<dbReference type="GO" id="GO:0009636">
    <property type="term" value="P:response to toxic substance"/>
    <property type="evidence" value="ECO:0007669"/>
    <property type="project" value="TreeGrafter"/>
</dbReference>
<feature type="active site" evidence="5">
    <location>
        <position position="367"/>
    </location>
</feature>
<keyword evidence="3 4" id="KW-0788">Thiol protease</keyword>
<dbReference type="InterPro" id="IPR004134">
    <property type="entry name" value="Peptidase_C1B"/>
</dbReference>
<evidence type="ECO:0000313" key="6">
    <source>
        <dbReference type="EMBL" id="STZ69050.1"/>
    </source>
</evidence>
<keyword evidence="1 4" id="KW-0645">Protease</keyword>
<dbReference type="EMBL" id="UGQL01000002">
    <property type="protein sequence ID" value="STZ69050.1"/>
    <property type="molecule type" value="Genomic_DNA"/>
</dbReference>
<keyword evidence="7" id="KW-1185">Reference proteome</keyword>